<keyword evidence="3" id="KW-1185">Reference proteome</keyword>
<name>A0ABT1JMV6_ACTCY</name>
<feature type="region of interest" description="Disordered" evidence="1">
    <location>
        <begin position="31"/>
        <end position="82"/>
    </location>
</feature>
<feature type="compositionally biased region" description="Low complexity" evidence="1">
    <location>
        <begin position="54"/>
        <end position="69"/>
    </location>
</feature>
<proteinExistence type="predicted"/>
<feature type="compositionally biased region" description="Basic and acidic residues" evidence="1">
    <location>
        <begin position="36"/>
        <end position="52"/>
    </location>
</feature>
<dbReference type="EMBL" id="AUBJ02000001">
    <property type="protein sequence ID" value="MCP2333863.1"/>
    <property type="molecule type" value="Genomic_DNA"/>
</dbReference>
<evidence type="ECO:0000313" key="3">
    <source>
        <dbReference type="Proteomes" id="UP000791080"/>
    </source>
</evidence>
<evidence type="ECO:0000313" key="2">
    <source>
        <dbReference type="EMBL" id="MCP2333863.1"/>
    </source>
</evidence>
<evidence type="ECO:0000256" key="1">
    <source>
        <dbReference type="SAM" id="MobiDB-lite"/>
    </source>
</evidence>
<reference evidence="2 3" key="2">
    <citation type="submission" date="2022-06" db="EMBL/GenBank/DDBJ databases">
        <title>Genomic Encyclopedia of Type Strains, Phase I: the one thousand microbial genomes (KMG-I) project.</title>
        <authorList>
            <person name="Kyrpides N."/>
        </authorList>
    </citation>
    <scope>NUCLEOTIDE SEQUENCE [LARGE SCALE GENOMIC DNA]</scope>
    <source>
        <strain evidence="2 3">DSM 43889</strain>
    </source>
</reference>
<dbReference type="Proteomes" id="UP000791080">
    <property type="component" value="Unassembled WGS sequence"/>
</dbReference>
<reference evidence="2 3" key="1">
    <citation type="submission" date="2013-07" db="EMBL/GenBank/DDBJ databases">
        <authorList>
            <consortium name="DOE Joint Genome Institute"/>
            <person name="Reeve W."/>
            <person name="Huntemann M."/>
            <person name="Han J."/>
            <person name="Chen A."/>
            <person name="Kyrpides N."/>
            <person name="Mavromatis K."/>
            <person name="Markowitz V."/>
            <person name="Palaniappan K."/>
            <person name="Ivanova N."/>
            <person name="Schaumberg A."/>
            <person name="Pati A."/>
            <person name="Liolios K."/>
            <person name="Nordberg H.P."/>
            <person name="Cantor M.N."/>
            <person name="Hua S.X."/>
            <person name="Woyke T."/>
        </authorList>
    </citation>
    <scope>NUCLEOTIDE SEQUENCE [LARGE SCALE GENOMIC DNA]</scope>
    <source>
        <strain evidence="2 3">DSM 43889</strain>
    </source>
</reference>
<organism evidence="2 3">
    <name type="scientific">Actinoalloteichus caeruleus DSM 43889</name>
    <dbReference type="NCBI Taxonomy" id="1120930"/>
    <lineage>
        <taxon>Bacteria</taxon>
        <taxon>Bacillati</taxon>
        <taxon>Actinomycetota</taxon>
        <taxon>Actinomycetes</taxon>
        <taxon>Pseudonocardiales</taxon>
        <taxon>Pseudonocardiaceae</taxon>
        <taxon>Actinoalloteichus</taxon>
        <taxon>Actinoalloteichus cyanogriseus</taxon>
    </lineage>
</organism>
<protein>
    <submittedName>
        <fullName evidence="2">Uncharacterized protein</fullName>
    </submittedName>
</protein>
<comment type="caution">
    <text evidence="2">The sequence shown here is derived from an EMBL/GenBank/DDBJ whole genome shotgun (WGS) entry which is preliminary data.</text>
</comment>
<gene>
    <name evidence="2" type="ORF">G443_004133</name>
</gene>
<accession>A0ABT1JMV6</accession>
<sequence>MWESIDTRWQEVREVQRDRRAEGAWYRTRLRPSRRRAPESPVRADRHVRAAGDEAGTTERPGEPTTGEARAPRRAQPVAELV</sequence>
<dbReference type="RefSeq" id="WP_026419048.1">
    <property type="nucleotide sequence ID" value="NZ_AUBJ02000001.1"/>
</dbReference>